<keyword evidence="6" id="KW-0009">Actin-binding</keyword>
<dbReference type="Pfam" id="PF00241">
    <property type="entry name" value="Cofilin_ADF"/>
    <property type="match status" value="1"/>
</dbReference>
<feature type="compositionally biased region" description="Acidic residues" evidence="13">
    <location>
        <begin position="440"/>
        <end position="451"/>
    </location>
</feature>
<dbReference type="GO" id="GO:0005884">
    <property type="term" value="C:actin filament"/>
    <property type="evidence" value="ECO:0007669"/>
    <property type="project" value="TreeGrafter"/>
</dbReference>
<gene>
    <name evidence="17" type="primary">LOC111138341</name>
</gene>
<dbReference type="InterPro" id="IPR002108">
    <property type="entry name" value="ADF-H"/>
</dbReference>
<dbReference type="PROSITE" id="PS51263">
    <property type="entry name" value="ADF_H"/>
    <property type="match status" value="1"/>
</dbReference>
<feature type="compositionally biased region" description="Pro residues" evidence="13">
    <location>
        <begin position="376"/>
        <end position="412"/>
    </location>
</feature>
<evidence type="ECO:0000256" key="5">
    <source>
        <dbReference type="ARBA" id="ARBA00023054"/>
    </source>
</evidence>
<keyword evidence="5" id="KW-0175">Coiled coil</keyword>
<dbReference type="RefSeq" id="XP_022345967.1">
    <property type="nucleotide sequence ID" value="XM_022490259.1"/>
</dbReference>
<dbReference type="SMART" id="SM00326">
    <property type="entry name" value="SH3"/>
    <property type="match status" value="1"/>
</dbReference>
<comment type="function">
    <text evidence="9">Binds to F-actin in a calcium-independent manner. Has no direct effect on actin depolymerization. Acts as a chaperone for ALOX5 (5LO), influencing both its stability and activity in leukotrienes synthesis.</text>
</comment>
<name>A0A8B8F1A9_CRAVI</name>
<dbReference type="CDD" id="cd11281">
    <property type="entry name" value="ADF_drebrin_like"/>
    <property type="match status" value="1"/>
</dbReference>
<dbReference type="SMART" id="SM00102">
    <property type="entry name" value="ADF"/>
    <property type="match status" value="1"/>
</dbReference>
<dbReference type="GO" id="GO:0030427">
    <property type="term" value="C:site of polarized growth"/>
    <property type="evidence" value="ECO:0007669"/>
    <property type="project" value="TreeGrafter"/>
</dbReference>
<sequence>MAIDLRKNKDALLKAYNDVVDDKSSTDWMVMGYEGQTPVLKLVGSGDGGIEEMTEDLNSSKIMYAYCRILDPNTNLPKYVLINWQGEAAPESMKFKCTSHLRDVAAFVRGVHVTINARTETDLDPDDVTKKVAKASGANYSVHQEKPKAPSSKPTRNAKKEDSPGPVGSVYQRTYAAKDINSRERDKFWAQAEKEEQRRVEEEKQRRAKEQQELDRERREREAKEAQDRDRLMNDKLKAAREQKVRERRASEIEREEEKKRWNEENSEQQQQEAFKEEEERGRRSEAVRKERAAEAARLTSNSTANARALFKRRESEADDTPVSRAPPPPRKIQHGFLNQQEQEEPPRKEPIQLPRGNPPKPERSFAEPEPSGPTFSPPAREPSPPPPREPSPPPREPSPPPREPSPPPQMPRIPQSEPEPQLPRARNLLAGGLPPRQDSDEENNNDDDWGEGTYSNYNAEEPHIPAVQSHHPPGEDEYAQVMHNGHSQDNNQQQTGDQNWSGILPEHGLCARALYDYQASDESEISFDPDQIITNIEQIDEGWWTGMGPDGNHGMFPANYVEIING</sequence>
<feature type="domain" description="SH3" evidence="14">
    <location>
        <begin position="507"/>
        <end position="567"/>
    </location>
</feature>
<evidence type="ECO:0000256" key="6">
    <source>
        <dbReference type="ARBA" id="ARBA00023203"/>
    </source>
</evidence>
<dbReference type="GO" id="GO:0030425">
    <property type="term" value="C:dendrite"/>
    <property type="evidence" value="ECO:0007669"/>
    <property type="project" value="TreeGrafter"/>
</dbReference>
<feature type="compositionally biased region" description="Basic and acidic residues" evidence="13">
    <location>
        <begin position="197"/>
        <end position="264"/>
    </location>
</feature>
<keyword evidence="4" id="KW-0963">Cytoplasm</keyword>
<dbReference type="PROSITE" id="PS50002">
    <property type="entry name" value="SH3"/>
    <property type="match status" value="1"/>
</dbReference>
<evidence type="ECO:0000256" key="10">
    <source>
        <dbReference type="ARBA" id="ARBA00062335"/>
    </source>
</evidence>
<dbReference type="FunFam" id="2.30.30.40:FF:000046">
    <property type="entry name" value="Drebrin-like protein isoform B"/>
    <property type="match status" value="1"/>
</dbReference>
<protein>
    <recommendedName>
        <fullName evidence="11">Coactosin-like protein</fullName>
    </recommendedName>
</protein>
<dbReference type="PANTHER" id="PTHR10829">
    <property type="entry name" value="CORTACTIN AND DREBRIN"/>
    <property type="match status" value="1"/>
</dbReference>
<dbReference type="Proteomes" id="UP000694844">
    <property type="component" value="Chromosome 5"/>
</dbReference>
<dbReference type="SUPFAM" id="SSF55753">
    <property type="entry name" value="Actin depolymerizing proteins"/>
    <property type="match status" value="1"/>
</dbReference>
<dbReference type="InterPro" id="IPR035717">
    <property type="entry name" value="Drebrin-like_SH3"/>
</dbReference>
<comment type="subcellular location">
    <subcellularLocation>
        <location evidence="1">Cytoplasm</location>
        <location evidence="1">Cytoskeleton</location>
    </subcellularLocation>
</comment>
<organism evidence="16 17">
    <name type="scientific">Crassostrea virginica</name>
    <name type="common">Eastern oyster</name>
    <dbReference type="NCBI Taxonomy" id="6565"/>
    <lineage>
        <taxon>Eukaryota</taxon>
        <taxon>Metazoa</taxon>
        <taxon>Spiralia</taxon>
        <taxon>Lophotrochozoa</taxon>
        <taxon>Mollusca</taxon>
        <taxon>Bivalvia</taxon>
        <taxon>Autobranchia</taxon>
        <taxon>Pteriomorphia</taxon>
        <taxon>Ostreida</taxon>
        <taxon>Ostreoidea</taxon>
        <taxon>Ostreidae</taxon>
        <taxon>Crassostrea</taxon>
    </lineage>
</organism>
<evidence type="ECO:0000256" key="13">
    <source>
        <dbReference type="SAM" id="MobiDB-lite"/>
    </source>
</evidence>
<dbReference type="CDD" id="cd11960">
    <property type="entry name" value="SH3_Abp1_eu"/>
    <property type="match status" value="1"/>
</dbReference>
<dbReference type="OrthoDB" id="5971719at2759"/>
<dbReference type="Gene3D" id="3.40.20.10">
    <property type="entry name" value="Severin"/>
    <property type="match status" value="1"/>
</dbReference>
<dbReference type="Pfam" id="PF00018">
    <property type="entry name" value="SH3_1"/>
    <property type="match status" value="1"/>
</dbReference>
<dbReference type="GO" id="GO:0030027">
    <property type="term" value="C:lamellipodium"/>
    <property type="evidence" value="ECO:0007669"/>
    <property type="project" value="TreeGrafter"/>
</dbReference>
<evidence type="ECO:0000256" key="1">
    <source>
        <dbReference type="ARBA" id="ARBA00004245"/>
    </source>
</evidence>
<dbReference type="GO" id="GO:0048812">
    <property type="term" value="P:neuron projection morphogenesis"/>
    <property type="evidence" value="ECO:0007669"/>
    <property type="project" value="TreeGrafter"/>
</dbReference>
<dbReference type="GO" id="GO:0045211">
    <property type="term" value="C:postsynaptic membrane"/>
    <property type="evidence" value="ECO:0007669"/>
    <property type="project" value="TreeGrafter"/>
</dbReference>
<dbReference type="GeneID" id="111138341"/>
<evidence type="ECO:0000256" key="12">
    <source>
        <dbReference type="PROSITE-ProRule" id="PRU00192"/>
    </source>
</evidence>
<evidence type="ECO:0000256" key="8">
    <source>
        <dbReference type="ARBA" id="ARBA00038052"/>
    </source>
</evidence>
<proteinExistence type="inferred from homology"/>
<evidence type="ECO:0000256" key="9">
    <source>
        <dbReference type="ARBA" id="ARBA00058385"/>
    </source>
</evidence>
<dbReference type="SUPFAM" id="SSF50044">
    <property type="entry name" value="SH3-domain"/>
    <property type="match status" value="1"/>
</dbReference>
<dbReference type="InterPro" id="IPR001452">
    <property type="entry name" value="SH3_domain"/>
</dbReference>
<evidence type="ECO:0000313" key="17">
    <source>
        <dbReference type="RefSeq" id="XP_022345967.1"/>
    </source>
</evidence>
<keyword evidence="16" id="KW-1185">Reference proteome</keyword>
<dbReference type="InterPro" id="IPR029006">
    <property type="entry name" value="ADF-H/Gelsolin-like_dom_sf"/>
</dbReference>
<dbReference type="GO" id="GO:0051015">
    <property type="term" value="F:actin filament binding"/>
    <property type="evidence" value="ECO:0007669"/>
    <property type="project" value="TreeGrafter"/>
</dbReference>
<evidence type="ECO:0000259" key="15">
    <source>
        <dbReference type="PROSITE" id="PS51263"/>
    </source>
</evidence>
<feature type="domain" description="ADF-H" evidence="15">
    <location>
        <begin position="4"/>
        <end position="133"/>
    </location>
</feature>
<keyword evidence="3 12" id="KW-0728">SH3 domain</keyword>
<feature type="region of interest" description="Disordered" evidence="13">
    <location>
        <begin position="197"/>
        <end position="459"/>
    </location>
</feature>
<evidence type="ECO:0000259" key="14">
    <source>
        <dbReference type="PROSITE" id="PS50002"/>
    </source>
</evidence>
<keyword evidence="7" id="KW-0206">Cytoskeleton</keyword>
<feature type="compositionally biased region" description="Basic and acidic residues" evidence="13">
    <location>
        <begin position="274"/>
        <end position="295"/>
    </location>
</feature>
<evidence type="ECO:0000256" key="3">
    <source>
        <dbReference type="ARBA" id="ARBA00022443"/>
    </source>
</evidence>
<dbReference type="AlphaFoldDB" id="A0A8B8F1A9"/>
<dbReference type="PRINTS" id="PR00452">
    <property type="entry name" value="SH3DOMAIN"/>
</dbReference>
<dbReference type="FunFam" id="3.40.20.10:FF:000018">
    <property type="entry name" value="Coactosin-like 1"/>
    <property type="match status" value="1"/>
</dbReference>
<dbReference type="KEGG" id="cvn:111138341"/>
<reference evidence="17" key="1">
    <citation type="submission" date="2025-08" db="UniProtKB">
        <authorList>
            <consortium name="RefSeq"/>
        </authorList>
    </citation>
    <scope>IDENTIFICATION</scope>
    <source>
        <tissue evidence="17">Whole sample</tissue>
    </source>
</reference>
<dbReference type="PANTHER" id="PTHR10829:SF25">
    <property type="entry name" value="DREBRIN-LIKE PROTEIN"/>
    <property type="match status" value="1"/>
</dbReference>
<comment type="similarity">
    <text evidence="2">Belongs to the ABP1 family.</text>
</comment>
<dbReference type="GO" id="GO:0045773">
    <property type="term" value="P:positive regulation of axon extension"/>
    <property type="evidence" value="ECO:0007669"/>
    <property type="project" value="TreeGrafter"/>
</dbReference>
<feature type="region of interest" description="Disordered" evidence="13">
    <location>
        <begin position="135"/>
        <end position="177"/>
    </location>
</feature>
<comment type="subunit">
    <text evidence="10">Interacts with 5-lipoxygenase (ALOX5/5LO) in a calcium-independent manner. Binds to F-actin with a stoichiometry of 1:2.</text>
</comment>
<dbReference type="GO" id="GO:0030833">
    <property type="term" value="P:regulation of actin filament polymerization"/>
    <property type="evidence" value="ECO:0007669"/>
    <property type="project" value="TreeGrafter"/>
</dbReference>
<dbReference type="GO" id="GO:0030864">
    <property type="term" value="C:cortical actin cytoskeleton"/>
    <property type="evidence" value="ECO:0007669"/>
    <property type="project" value="TreeGrafter"/>
</dbReference>
<evidence type="ECO:0000256" key="2">
    <source>
        <dbReference type="ARBA" id="ARBA00011039"/>
    </source>
</evidence>
<evidence type="ECO:0000313" key="16">
    <source>
        <dbReference type="Proteomes" id="UP000694844"/>
    </source>
</evidence>
<dbReference type="GO" id="GO:0014069">
    <property type="term" value="C:postsynaptic density"/>
    <property type="evidence" value="ECO:0007669"/>
    <property type="project" value="TreeGrafter"/>
</dbReference>
<evidence type="ECO:0000256" key="7">
    <source>
        <dbReference type="ARBA" id="ARBA00023212"/>
    </source>
</evidence>
<comment type="similarity">
    <text evidence="8">Belongs to the actin-binding proteins ADF family. Coactosin subfamily.</text>
</comment>
<dbReference type="Gene3D" id="2.30.30.40">
    <property type="entry name" value="SH3 Domains"/>
    <property type="match status" value="1"/>
</dbReference>
<dbReference type="InterPro" id="IPR036028">
    <property type="entry name" value="SH3-like_dom_sf"/>
</dbReference>
<dbReference type="GO" id="GO:0098974">
    <property type="term" value="P:postsynaptic actin cytoskeleton organization"/>
    <property type="evidence" value="ECO:0007669"/>
    <property type="project" value="TreeGrafter"/>
</dbReference>
<evidence type="ECO:0000256" key="4">
    <source>
        <dbReference type="ARBA" id="ARBA00022490"/>
    </source>
</evidence>
<accession>A0A8B8F1A9</accession>
<evidence type="ECO:0000256" key="11">
    <source>
        <dbReference type="ARBA" id="ARBA00068121"/>
    </source>
</evidence>